<sequence length="259" mass="29128">MMRLIDSHCHIQFPAYNDDRVDVIKRSLAERVDMIVVGTDKASSLSAIEYASKYSGVYASVGFHPSDVVEKNWRSEILSIKEYIANKRVIAVGEIGFDTHRIAPDQKDAVVRDQHIVFDFLAEEARANNKQIIVHIRDAMEIFIKQLPALKKKGITGVVHCFSGTLPDAQKIIRAGFCIGFTGMITFNHSWDAVIATVPLEKILIETDAPFLTPVPHRGKRNEPLFVQEVARTIASIRETPYERVCEITYANAQTLFSL</sequence>
<comment type="caution">
    <text evidence="4">The sequence shown here is derived from an EMBL/GenBank/DDBJ whole genome shotgun (WGS) entry which is preliminary data.</text>
</comment>
<accession>A0A2M6RBE4</accession>
<dbReference type="PANTHER" id="PTHR46124:SF4">
    <property type="entry name" value="HYDROLASE TATD"/>
    <property type="match status" value="1"/>
</dbReference>
<dbReference type="SUPFAM" id="SSF51556">
    <property type="entry name" value="Metallo-dependent hydrolases"/>
    <property type="match status" value="1"/>
</dbReference>
<dbReference type="PROSITE" id="PS01091">
    <property type="entry name" value="TATD_3"/>
    <property type="match status" value="1"/>
</dbReference>
<dbReference type="EMBL" id="PEZX01000004">
    <property type="protein sequence ID" value="PIS07271.1"/>
    <property type="molecule type" value="Genomic_DNA"/>
</dbReference>
<dbReference type="PANTHER" id="PTHR46124">
    <property type="entry name" value="D-AMINOACYL-TRNA DEACYLASE"/>
    <property type="match status" value="1"/>
</dbReference>
<dbReference type="InterPro" id="IPR032466">
    <property type="entry name" value="Metal_Hydrolase"/>
</dbReference>
<dbReference type="Gene3D" id="3.20.20.140">
    <property type="entry name" value="Metal-dependent hydrolases"/>
    <property type="match status" value="1"/>
</dbReference>
<proteinExistence type="predicted"/>
<dbReference type="FunFam" id="3.20.20.140:FF:000005">
    <property type="entry name" value="TatD family hydrolase"/>
    <property type="match status" value="1"/>
</dbReference>
<dbReference type="GO" id="GO:0046872">
    <property type="term" value="F:metal ion binding"/>
    <property type="evidence" value="ECO:0007669"/>
    <property type="project" value="UniProtKB-KW"/>
</dbReference>
<keyword evidence="1 3" id="KW-0479">Metal-binding</keyword>
<dbReference type="AlphaFoldDB" id="A0A2M6RBE4"/>
<dbReference type="InterPro" id="IPR001130">
    <property type="entry name" value="TatD-like"/>
</dbReference>
<keyword evidence="2 4" id="KW-0378">Hydrolase</keyword>
<dbReference type="NCBIfam" id="TIGR00010">
    <property type="entry name" value="YchF/TatD family DNA exonuclease"/>
    <property type="match status" value="1"/>
</dbReference>
<dbReference type="Proteomes" id="UP000231162">
    <property type="component" value="Unassembled WGS sequence"/>
</dbReference>
<feature type="binding site" evidence="3">
    <location>
        <position position="94"/>
    </location>
    <ligand>
        <name>a divalent metal cation</name>
        <dbReference type="ChEBI" id="CHEBI:60240"/>
        <label>1</label>
    </ligand>
</feature>
<feature type="binding site" evidence="3">
    <location>
        <position position="135"/>
    </location>
    <ligand>
        <name>a divalent metal cation</name>
        <dbReference type="ChEBI" id="CHEBI:60240"/>
        <label>2</label>
    </ligand>
</feature>
<dbReference type="GO" id="GO:0004536">
    <property type="term" value="F:DNA nuclease activity"/>
    <property type="evidence" value="ECO:0007669"/>
    <property type="project" value="InterPro"/>
</dbReference>
<protein>
    <submittedName>
        <fullName evidence="4">Hydrolase TatD</fullName>
    </submittedName>
</protein>
<evidence type="ECO:0000313" key="5">
    <source>
        <dbReference type="Proteomes" id="UP000231162"/>
    </source>
</evidence>
<gene>
    <name evidence="4" type="ORF">COT79_00170</name>
</gene>
<dbReference type="InterPro" id="IPR015991">
    <property type="entry name" value="TatD/YcfH-like"/>
</dbReference>
<evidence type="ECO:0000256" key="1">
    <source>
        <dbReference type="ARBA" id="ARBA00022723"/>
    </source>
</evidence>
<dbReference type="CDD" id="cd01310">
    <property type="entry name" value="TatD_DNAse"/>
    <property type="match status" value="1"/>
</dbReference>
<dbReference type="GO" id="GO:0005829">
    <property type="term" value="C:cytosol"/>
    <property type="evidence" value="ECO:0007669"/>
    <property type="project" value="TreeGrafter"/>
</dbReference>
<organism evidence="4 5">
    <name type="scientific">Candidatus Berkelbacteria bacterium CG10_big_fil_rev_8_21_14_0_10_43_14</name>
    <dbReference type="NCBI Taxonomy" id="1974515"/>
    <lineage>
        <taxon>Bacteria</taxon>
        <taxon>Candidatus Berkelbacteria</taxon>
    </lineage>
</organism>
<feature type="binding site" evidence="3">
    <location>
        <position position="8"/>
    </location>
    <ligand>
        <name>a divalent metal cation</name>
        <dbReference type="ChEBI" id="CHEBI:60240"/>
        <label>1</label>
    </ligand>
</feature>
<name>A0A2M6RBE4_9BACT</name>
<feature type="binding site" evidence="3">
    <location>
        <position position="10"/>
    </location>
    <ligand>
        <name>a divalent metal cation</name>
        <dbReference type="ChEBI" id="CHEBI:60240"/>
        <label>1</label>
    </ligand>
</feature>
<feature type="binding site" evidence="3">
    <location>
        <position position="208"/>
    </location>
    <ligand>
        <name>a divalent metal cation</name>
        <dbReference type="ChEBI" id="CHEBI:60240"/>
        <label>1</label>
    </ligand>
</feature>
<dbReference type="InterPro" id="IPR018228">
    <property type="entry name" value="DNase_TatD-rel_CS"/>
</dbReference>
<feature type="binding site" evidence="3">
    <location>
        <position position="160"/>
    </location>
    <ligand>
        <name>a divalent metal cation</name>
        <dbReference type="ChEBI" id="CHEBI:60240"/>
        <label>2</label>
    </ligand>
</feature>
<evidence type="ECO:0000313" key="4">
    <source>
        <dbReference type="EMBL" id="PIS07271.1"/>
    </source>
</evidence>
<dbReference type="Pfam" id="PF01026">
    <property type="entry name" value="TatD_DNase"/>
    <property type="match status" value="1"/>
</dbReference>
<dbReference type="PIRSF" id="PIRSF005902">
    <property type="entry name" value="DNase_TatD"/>
    <property type="match status" value="1"/>
</dbReference>
<evidence type="ECO:0000256" key="2">
    <source>
        <dbReference type="ARBA" id="ARBA00022801"/>
    </source>
</evidence>
<evidence type="ECO:0000256" key="3">
    <source>
        <dbReference type="PIRSR" id="PIRSR005902-1"/>
    </source>
</evidence>
<dbReference type="GO" id="GO:0016788">
    <property type="term" value="F:hydrolase activity, acting on ester bonds"/>
    <property type="evidence" value="ECO:0007669"/>
    <property type="project" value="InterPro"/>
</dbReference>
<reference evidence="5" key="1">
    <citation type="submission" date="2017-09" db="EMBL/GenBank/DDBJ databases">
        <title>Depth-based differentiation of microbial function through sediment-hosted aquifers and enrichment of novel symbionts in the deep terrestrial subsurface.</title>
        <authorList>
            <person name="Probst A.J."/>
            <person name="Ladd B."/>
            <person name="Jarett J.K."/>
            <person name="Geller-Mcgrath D.E."/>
            <person name="Sieber C.M.K."/>
            <person name="Emerson J.B."/>
            <person name="Anantharaman K."/>
            <person name="Thomas B.C."/>
            <person name="Malmstrom R."/>
            <person name="Stieglmeier M."/>
            <person name="Klingl A."/>
            <person name="Woyke T."/>
            <person name="Ryan C.M."/>
            <person name="Banfield J.F."/>
        </authorList>
    </citation>
    <scope>NUCLEOTIDE SEQUENCE [LARGE SCALE GENOMIC DNA]</scope>
</reference>